<evidence type="ECO:0000256" key="2">
    <source>
        <dbReference type="ARBA" id="ARBA00004286"/>
    </source>
</evidence>
<feature type="compositionally biased region" description="Polar residues" evidence="8">
    <location>
        <begin position="541"/>
        <end position="552"/>
    </location>
</feature>
<feature type="compositionally biased region" description="Low complexity" evidence="8">
    <location>
        <begin position="168"/>
        <end position="178"/>
    </location>
</feature>
<evidence type="ECO:0000256" key="3">
    <source>
        <dbReference type="ARBA" id="ARBA00022454"/>
    </source>
</evidence>
<keyword evidence="13" id="KW-1185">Reference proteome</keyword>
<dbReference type="SMART" id="SM00317">
    <property type="entry name" value="SET"/>
    <property type="match status" value="1"/>
</dbReference>
<feature type="region of interest" description="Disordered" evidence="8">
    <location>
        <begin position="28"/>
        <end position="63"/>
    </location>
</feature>
<keyword evidence="4" id="KW-0489">Methyltransferase</keyword>
<dbReference type="SMART" id="SM00508">
    <property type="entry name" value="PostSET"/>
    <property type="match status" value="1"/>
</dbReference>
<feature type="compositionally biased region" description="Polar residues" evidence="8">
    <location>
        <begin position="35"/>
        <end position="58"/>
    </location>
</feature>
<dbReference type="STRING" id="1314776.A0A166BS22"/>
<dbReference type="InterPro" id="IPR001214">
    <property type="entry name" value="SET_dom"/>
</dbReference>
<dbReference type="GO" id="GO:0005634">
    <property type="term" value="C:nucleus"/>
    <property type="evidence" value="ECO:0007669"/>
    <property type="project" value="UniProtKB-SubCell"/>
</dbReference>
<feature type="compositionally biased region" description="Basic residues" evidence="8">
    <location>
        <begin position="490"/>
        <end position="501"/>
    </location>
</feature>
<dbReference type="EMBL" id="KV428101">
    <property type="protein sequence ID" value="KZT36683.1"/>
    <property type="molecule type" value="Genomic_DNA"/>
</dbReference>
<feature type="region of interest" description="Disordered" evidence="8">
    <location>
        <begin position="472"/>
        <end position="552"/>
    </location>
</feature>
<dbReference type="GO" id="GO:0032259">
    <property type="term" value="P:methylation"/>
    <property type="evidence" value="ECO:0007669"/>
    <property type="project" value="UniProtKB-KW"/>
</dbReference>
<dbReference type="Gene3D" id="2.170.270.10">
    <property type="entry name" value="SET domain"/>
    <property type="match status" value="1"/>
</dbReference>
<dbReference type="GO" id="GO:0042054">
    <property type="term" value="F:histone methyltransferase activity"/>
    <property type="evidence" value="ECO:0007669"/>
    <property type="project" value="InterPro"/>
</dbReference>
<feature type="domain" description="Post-SET" evidence="10">
    <location>
        <begin position="450"/>
        <end position="466"/>
    </location>
</feature>
<feature type="domain" description="SET" evidence="9">
    <location>
        <begin position="326"/>
        <end position="443"/>
    </location>
</feature>
<evidence type="ECO:0000256" key="7">
    <source>
        <dbReference type="ARBA" id="ARBA00023242"/>
    </source>
</evidence>
<dbReference type="SUPFAM" id="SSF82199">
    <property type="entry name" value="SET domain"/>
    <property type="match status" value="1"/>
</dbReference>
<dbReference type="GO" id="GO:0005694">
    <property type="term" value="C:chromosome"/>
    <property type="evidence" value="ECO:0007669"/>
    <property type="project" value="UniProtKB-SubCell"/>
</dbReference>
<proteinExistence type="predicted"/>
<dbReference type="Pfam" id="PF17907">
    <property type="entry name" value="AWS"/>
    <property type="match status" value="1"/>
</dbReference>
<keyword evidence="6" id="KW-0949">S-adenosyl-L-methionine</keyword>
<name>A0A166BS22_9AGAM</name>
<evidence type="ECO:0000256" key="4">
    <source>
        <dbReference type="ARBA" id="ARBA00022603"/>
    </source>
</evidence>
<keyword evidence="7" id="KW-0539">Nucleus</keyword>
<dbReference type="PANTHER" id="PTHR22884">
    <property type="entry name" value="SET DOMAIN PROTEINS"/>
    <property type="match status" value="1"/>
</dbReference>
<dbReference type="SMART" id="SM00570">
    <property type="entry name" value="AWS"/>
    <property type="match status" value="1"/>
</dbReference>
<dbReference type="AlphaFoldDB" id="A0A166BS22"/>
<dbReference type="PROSITE" id="PS50868">
    <property type="entry name" value="POST_SET"/>
    <property type="match status" value="1"/>
</dbReference>
<evidence type="ECO:0000256" key="1">
    <source>
        <dbReference type="ARBA" id="ARBA00004123"/>
    </source>
</evidence>
<dbReference type="OrthoDB" id="422362at2759"/>
<evidence type="ECO:0000256" key="8">
    <source>
        <dbReference type="SAM" id="MobiDB-lite"/>
    </source>
</evidence>
<evidence type="ECO:0000259" key="9">
    <source>
        <dbReference type="PROSITE" id="PS50280"/>
    </source>
</evidence>
<evidence type="ECO:0000256" key="5">
    <source>
        <dbReference type="ARBA" id="ARBA00022679"/>
    </source>
</evidence>
<evidence type="ECO:0000256" key="6">
    <source>
        <dbReference type="ARBA" id="ARBA00022691"/>
    </source>
</evidence>
<keyword evidence="3" id="KW-0158">Chromosome</keyword>
<dbReference type="InterPro" id="IPR006560">
    <property type="entry name" value="AWS_dom"/>
</dbReference>
<evidence type="ECO:0000259" key="10">
    <source>
        <dbReference type="PROSITE" id="PS50868"/>
    </source>
</evidence>
<dbReference type="InterPro" id="IPR003616">
    <property type="entry name" value="Post-SET_dom"/>
</dbReference>
<sequence length="552" mass="61446">MNPIISGFLQVITAAKDTLQARSAPEAMLVDEPASSPSTLGSVPETVTSSEKSSSDVITPSVEEEEEELPWWIENWPSLKRTRMNDGSWNSNSTFSAEPIFEQISAVTRVIEEDITYSLPPEIRNYFQNVSTGPDGEYVESKPQNSSQRRQGAARRRIPRPPAPPTRPSASRPTRPFPKSSHKRSSEGSSMDLDENWDGSSDLSDLSDIPRWQWPDDMSDLTELSDDEDDGGPNHRLIGHLPRAEKSAAKTYKEIPNNIYTTKHLGSVHFPPGARFCTCKYKEGDDLSLACGPRCVNRSCYIECVEEECRLGEVCQNQRLARKQFAPVEVVRTKWKGFGLRAAAPIPQDSLVYEYLGEVVTEAKLLRRMEKYARSGLKHIYLMQLQKGEYIDATRKGGIGRFANHSCNPNCDIQQWTVGDRLRMAIVAKRDIELNEELTFNYNVDHYGNDAQECHCGESNCTGTIGGTTQTVLSDDSSTDGEDNEAPPKVTKKPGRPRLKSRASSGSSRTNAEKAASPKSTHSSPSESRATRSMTRIPKQGNRSGTRLQKKK</sequence>
<keyword evidence="5" id="KW-0808">Transferase</keyword>
<evidence type="ECO:0000313" key="13">
    <source>
        <dbReference type="Proteomes" id="UP000076798"/>
    </source>
</evidence>
<dbReference type="Proteomes" id="UP000076798">
    <property type="component" value="Unassembled WGS sequence"/>
</dbReference>
<dbReference type="PROSITE" id="PS50280">
    <property type="entry name" value="SET"/>
    <property type="match status" value="1"/>
</dbReference>
<reference evidence="12 13" key="1">
    <citation type="journal article" date="2016" name="Mol. Biol. Evol.">
        <title>Comparative Genomics of Early-Diverging Mushroom-Forming Fungi Provides Insights into the Origins of Lignocellulose Decay Capabilities.</title>
        <authorList>
            <person name="Nagy L.G."/>
            <person name="Riley R."/>
            <person name="Tritt A."/>
            <person name="Adam C."/>
            <person name="Daum C."/>
            <person name="Floudas D."/>
            <person name="Sun H."/>
            <person name="Yadav J.S."/>
            <person name="Pangilinan J."/>
            <person name="Larsson K.H."/>
            <person name="Matsuura K."/>
            <person name="Barry K."/>
            <person name="Labutti K."/>
            <person name="Kuo R."/>
            <person name="Ohm R.A."/>
            <person name="Bhattacharya S.S."/>
            <person name="Shirouzu T."/>
            <person name="Yoshinaga Y."/>
            <person name="Martin F.M."/>
            <person name="Grigoriev I.V."/>
            <person name="Hibbett D.S."/>
        </authorList>
    </citation>
    <scope>NUCLEOTIDE SEQUENCE [LARGE SCALE GENOMIC DNA]</scope>
    <source>
        <strain evidence="12 13">HHB10207 ss-3</strain>
    </source>
</reference>
<evidence type="ECO:0000313" key="12">
    <source>
        <dbReference type="EMBL" id="KZT36683.1"/>
    </source>
</evidence>
<dbReference type="InterPro" id="IPR050777">
    <property type="entry name" value="SET2_Histone-Lys_MeTrsfase"/>
</dbReference>
<gene>
    <name evidence="12" type="ORF">SISSUDRAFT_1023879</name>
</gene>
<dbReference type="Pfam" id="PF00856">
    <property type="entry name" value="SET"/>
    <property type="match status" value="1"/>
</dbReference>
<feature type="compositionally biased region" description="Low complexity" evidence="8">
    <location>
        <begin position="514"/>
        <end position="528"/>
    </location>
</feature>
<dbReference type="PROSITE" id="PS51215">
    <property type="entry name" value="AWS"/>
    <property type="match status" value="1"/>
</dbReference>
<dbReference type="InterPro" id="IPR046341">
    <property type="entry name" value="SET_dom_sf"/>
</dbReference>
<accession>A0A166BS22</accession>
<organism evidence="12 13">
    <name type="scientific">Sistotremastrum suecicum HHB10207 ss-3</name>
    <dbReference type="NCBI Taxonomy" id="1314776"/>
    <lineage>
        <taxon>Eukaryota</taxon>
        <taxon>Fungi</taxon>
        <taxon>Dikarya</taxon>
        <taxon>Basidiomycota</taxon>
        <taxon>Agaricomycotina</taxon>
        <taxon>Agaricomycetes</taxon>
        <taxon>Sistotremastrales</taxon>
        <taxon>Sistotremastraceae</taxon>
        <taxon>Sistotremastrum</taxon>
    </lineage>
</organism>
<comment type="subcellular location">
    <subcellularLocation>
        <location evidence="2">Chromosome</location>
    </subcellularLocation>
    <subcellularLocation>
        <location evidence="1">Nucleus</location>
    </subcellularLocation>
</comment>
<feature type="domain" description="AWS" evidence="11">
    <location>
        <begin position="272"/>
        <end position="324"/>
    </location>
</feature>
<evidence type="ECO:0000259" key="11">
    <source>
        <dbReference type="PROSITE" id="PS51215"/>
    </source>
</evidence>
<feature type="compositionally biased region" description="Low complexity" evidence="8">
    <location>
        <begin position="198"/>
        <end position="207"/>
    </location>
</feature>
<protein>
    <submittedName>
        <fullName evidence="12">SET domain-containing protein</fullName>
    </submittedName>
</protein>
<feature type="compositionally biased region" description="Acidic residues" evidence="8">
    <location>
        <begin position="217"/>
        <end position="231"/>
    </location>
</feature>
<feature type="region of interest" description="Disordered" evidence="8">
    <location>
        <begin position="128"/>
        <end position="237"/>
    </location>
</feature>